<keyword evidence="2" id="KW-0732">Signal</keyword>
<evidence type="ECO:0000256" key="2">
    <source>
        <dbReference type="SAM" id="SignalP"/>
    </source>
</evidence>
<sequence>MHASILISTVFAAAAFAQSVSEDPATWLKQTNSLGVVTGMPAVITSQPAVVTEQPSMAPAATDVGIPASIPGVAPGLNTIVLPNTNQTVTVSANNSTTVVVSAPKTSGGMFTGTDGKATPTQTDSDATGTDASGSPTGSDAAGAGATMRAMAGGLVGAGAFVAAFL</sequence>
<evidence type="ECO:0000313" key="3">
    <source>
        <dbReference type="EMBL" id="KAF2866661.1"/>
    </source>
</evidence>
<feature type="region of interest" description="Disordered" evidence="1">
    <location>
        <begin position="110"/>
        <end position="143"/>
    </location>
</feature>
<feature type="signal peptide" evidence="2">
    <location>
        <begin position="1"/>
        <end position="17"/>
    </location>
</feature>
<evidence type="ECO:0000313" key="4">
    <source>
        <dbReference type="Proteomes" id="UP000481861"/>
    </source>
</evidence>
<dbReference type="Proteomes" id="UP000481861">
    <property type="component" value="Unassembled WGS sequence"/>
</dbReference>
<protein>
    <submittedName>
        <fullName evidence="3">Uncharacterized protein</fullName>
    </submittedName>
</protein>
<accession>A0A7C8M3N5</accession>
<dbReference type="EMBL" id="JAADJZ010000026">
    <property type="protein sequence ID" value="KAF2866661.1"/>
    <property type="molecule type" value="Genomic_DNA"/>
</dbReference>
<reference evidence="3 4" key="1">
    <citation type="submission" date="2020-01" db="EMBL/GenBank/DDBJ databases">
        <authorList>
            <consortium name="DOE Joint Genome Institute"/>
            <person name="Haridas S."/>
            <person name="Albert R."/>
            <person name="Binder M."/>
            <person name="Bloem J."/>
            <person name="Labutti K."/>
            <person name="Salamov A."/>
            <person name="Andreopoulos B."/>
            <person name="Baker S.E."/>
            <person name="Barry K."/>
            <person name="Bills G."/>
            <person name="Bluhm B.H."/>
            <person name="Cannon C."/>
            <person name="Castanera R."/>
            <person name="Culley D.E."/>
            <person name="Daum C."/>
            <person name="Ezra D."/>
            <person name="Gonzalez J.B."/>
            <person name="Henrissat B."/>
            <person name="Kuo A."/>
            <person name="Liang C."/>
            <person name="Lipzen A."/>
            <person name="Lutzoni F."/>
            <person name="Magnuson J."/>
            <person name="Mondo S."/>
            <person name="Nolan M."/>
            <person name="Ohm R."/>
            <person name="Pangilinan J."/>
            <person name="Park H.-J.H."/>
            <person name="Ramirez L."/>
            <person name="Alfaro M."/>
            <person name="Sun H."/>
            <person name="Tritt A."/>
            <person name="Yoshinaga Y."/>
            <person name="Zwiers L.-H.L."/>
            <person name="Turgeon B.G."/>
            <person name="Goodwin S.B."/>
            <person name="Spatafora J.W."/>
            <person name="Crous P.W."/>
            <person name="Grigoriev I.V."/>
        </authorList>
    </citation>
    <scope>NUCLEOTIDE SEQUENCE [LARGE SCALE GENOMIC DNA]</scope>
    <source>
        <strain evidence="3 4">CBS 611.86</strain>
    </source>
</reference>
<feature type="compositionally biased region" description="Polar residues" evidence="1">
    <location>
        <begin position="119"/>
        <end position="138"/>
    </location>
</feature>
<comment type="caution">
    <text evidence="3">The sequence shown here is derived from an EMBL/GenBank/DDBJ whole genome shotgun (WGS) entry which is preliminary data.</text>
</comment>
<gene>
    <name evidence="3" type="ORF">BDV95DRAFT_598569</name>
</gene>
<feature type="chain" id="PRO_5028837107" evidence="2">
    <location>
        <begin position="18"/>
        <end position="166"/>
    </location>
</feature>
<name>A0A7C8M3N5_9PLEO</name>
<organism evidence="3 4">
    <name type="scientific">Massariosphaeria phaeospora</name>
    <dbReference type="NCBI Taxonomy" id="100035"/>
    <lineage>
        <taxon>Eukaryota</taxon>
        <taxon>Fungi</taxon>
        <taxon>Dikarya</taxon>
        <taxon>Ascomycota</taxon>
        <taxon>Pezizomycotina</taxon>
        <taxon>Dothideomycetes</taxon>
        <taxon>Pleosporomycetidae</taxon>
        <taxon>Pleosporales</taxon>
        <taxon>Pleosporales incertae sedis</taxon>
        <taxon>Massariosphaeria</taxon>
    </lineage>
</organism>
<dbReference type="OrthoDB" id="5429002at2759"/>
<keyword evidence="4" id="KW-1185">Reference proteome</keyword>
<proteinExistence type="predicted"/>
<dbReference type="AlphaFoldDB" id="A0A7C8M3N5"/>
<evidence type="ECO:0000256" key="1">
    <source>
        <dbReference type="SAM" id="MobiDB-lite"/>
    </source>
</evidence>